<dbReference type="RefSeq" id="WP_073590172.1">
    <property type="nucleotide sequence ID" value="NZ_FRFD01000010.1"/>
</dbReference>
<dbReference type="PROSITE" id="PS51257">
    <property type="entry name" value="PROKAR_LIPOPROTEIN"/>
    <property type="match status" value="1"/>
</dbReference>
<dbReference type="InterPro" id="IPR028081">
    <property type="entry name" value="Leu-bd"/>
</dbReference>
<keyword evidence="2 3" id="KW-0732">Signal</keyword>
<evidence type="ECO:0000313" key="6">
    <source>
        <dbReference type="Proteomes" id="UP000184612"/>
    </source>
</evidence>
<keyword evidence="6" id="KW-1185">Reference proteome</keyword>
<sequence>MKKVFKKVVSLGLLGTLTVASLAGCGTKNTGSTGSDGSDASGTGDGTFLIGGLGPLTGQAASYGISVKQGAEVAIQEINDAGGVKVGDQTLKLKLEFEDDEADADTVTAAYNTLMDKGIQALLGTVTSGAGLALADQTYADGILQITPSGSAKELTKNPNAFRLCFTDPLQGETMADYVINTLGLKKVAIVYNNADDYSTGVADAFESKIKELGGEVVAKEAFVTDAVDFNTQLTTIKGTDAQIIFAPVYYQDAAYITTQASELGMTLPFVGSDGWDGVLDKVVDKKVLEGAVFLSPFFAADPDTAVQAFVTKYKEKYNTSPDQFAADGYDTVYVIKAALEKAGKTDSADLIEAMTHIEVKGLTGTVTFDTNGEPNKGAKFIEIKNGEYTAKTVQ</sequence>
<protein>
    <submittedName>
        <fullName evidence="5">Branched-chain amino acid transport system substrate-binding protein</fullName>
    </submittedName>
</protein>
<feature type="domain" description="Leucine-binding protein" evidence="4">
    <location>
        <begin position="50"/>
        <end position="387"/>
    </location>
</feature>
<proteinExistence type="inferred from homology"/>
<dbReference type="Proteomes" id="UP000184612">
    <property type="component" value="Unassembled WGS sequence"/>
</dbReference>
<evidence type="ECO:0000256" key="2">
    <source>
        <dbReference type="ARBA" id="ARBA00022729"/>
    </source>
</evidence>
<evidence type="ECO:0000313" key="5">
    <source>
        <dbReference type="EMBL" id="SHO52143.1"/>
    </source>
</evidence>
<dbReference type="PANTHER" id="PTHR30483:SF6">
    <property type="entry name" value="PERIPLASMIC BINDING PROTEIN OF ABC TRANSPORTER FOR NATURAL AMINO ACIDS"/>
    <property type="match status" value="1"/>
</dbReference>
<dbReference type="AlphaFoldDB" id="A0A1M7YHR0"/>
<dbReference type="InterPro" id="IPR051010">
    <property type="entry name" value="BCAA_transport"/>
</dbReference>
<reference evidence="5 6" key="1">
    <citation type="submission" date="2016-12" db="EMBL/GenBank/DDBJ databases">
        <authorList>
            <person name="Song W.-J."/>
            <person name="Kurnit D.M."/>
        </authorList>
    </citation>
    <scope>NUCLEOTIDE SEQUENCE [LARGE SCALE GENOMIC DNA]</scope>
    <source>
        <strain evidence="5 6">DSM 12503</strain>
    </source>
</reference>
<evidence type="ECO:0000259" key="4">
    <source>
        <dbReference type="Pfam" id="PF13458"/>
    </source>
</evidence>
<dbReference type="OrthoDB" id="9783240at2"/>
<dbReference type="Gene3D" id="3.40.50.2300">
    <property type="match status" value="2"/>
</dbReference>
<organism evidence="5 6">
    <name type="scientific">Anaerocolumna xylanovorans DSM 12503</name>
    <dbReference type="NCBI Taxonomy" id="1121345"/>
    <lineage>
        <taxon>Bacteria</taxon>
        <taxon>Bacillati</taxon>
        <taxon>Bacillota</taxon>
        <taxon>Clostridia</taxon>
        <taxon>Lachnospirales</taxon>
        <taxon>Lachnospiraceae</taxon>
        <taxon>Anaerocolumna</taxon>
    </lineage>
</organism>
<dbReference type="PANTHER" id="PTHR30483">
    <property type="entry name" value="LEUCINE-SPECIFIC-BINDING PROTEIN"/>
    <property type="match status" value="1"/>
</dbReference>
<feature type="signal peptide" evidence="3">
    <location>
        <begin position="1"/>
        <end position="23"/>
    </location>
</feature>
<name>A0A1M7YHR0_9FIRM</name>
<evidence type="ECO:0000256" key="1">
    <source>
        <dbReference type="ARBA" id="ARBA00010062"/>
    </source>
</evidence>
<feature type="chain" id="PRO_5038611816" evidence="3">
    <location>
        <begin position="24"/>
        <end position="395"/>
    </location>
</feature>
<evidence type="ECO:0000256" key="3">
    <source>
        <dbReference type="SAM" id="SignalP"/>
    </source>
</evidence>
<dbReference type="EMBL" id="FRFD01000010">
    <property type="protein sequence ID" value="SHO52143.1"/>
    <property type="molecule type" value="Genomic_DNA"/>
</dbReference>
<dbReference type="CDD" id="cd06347">
    <property type="entry name" value="PBP1_ABC_LivK_ligand_binding-like"/>
    <property type="match status" value="1"/>
</dbReference>
<accession>A0A1M7YHR0</accession>
<dbReference type="SUPFAM" id="SSF53822">
    <property type="entry name" value="Periplasmic binding protein-like I"/>
    <property type="match status" value="1"/>
</dbReference>
<dbReference type="Pfam" id="PF13458">
    <property type="entry name" value="Peripla_BP_6"/>
    <property type="match status" value="1"/>
</dbReference>
<dbReference type="InterPro" id="IPR028082">
    <property type="entry name" value="Peripla_BP_I"/>
</dbReference>
<gene>
    <name evidence="5" type="ORF">SAMN02745217_03532</name>
</gene>
<dbReference type="STRING" id="1121345.SAMN02745217_03532"/>
<comment type="similarity">
    <text evidence="1">Belongs to the leucine-binding protein family.</text>
</comment>